<keyword evidence="1" id="KW-1133">Transmembrane helix</keyword>
<proteinExistence type="predicted"/>
<feature type="transmembrane region" description="Helical" evidence="1">
    <location>
        <begin position="32"/>
        <end position="50"/>
    </location>
</feature>
<name>A9NGQ6_ACHLI</name>
<dbReference type="STRING" id="441768.ACL_0923"/>
<dbReference type="InterPro" id="IPR046690">
    <property type="entry name" value="DUF6560"/>
</dbReference>
<accession>A9NGQ6</accession>
<dbReference type="Pfam" id="PF20197">
    <property type="entry name" value="DUF6560"/>
    <property type="match status" value="1"/>
</dbReference>
<dbReference type="EMBL" id="CP000896">
    <property type="protein sequence ID" value="ABX81536.1"/>
    <property type="molecule type" value="Genomic_DNA"/>
</dbReference>
<keyword evidence="1" id="KW-0812">Transmembrane</keyword>
<protein>
    <submittedName>
        <fullName evidence="2">Hypothetical membrane-anchored protein</fullName>
    </submittedName>
</protein>
<gene>
    <name evidence="2" type="ordered locus">ACL_0923</name>
</gene>
<sequence length="156" mass="18367">MEELYLKINNNPKVMDDTNKFIIKQPLIYNKILPIVLVGLLFVALYLIVFEKEALSSDIEGAIAALAFLGIIFLGSLFLLINNINWKIEVFDTYCIHTNLFGRKKKYLYQDLRVIDYKTAYRVYLGKKRIFGISHLQDNYKMFSELYSKHNKIMQR</sequence>
<keyword evidence="1" id="KW-0472">Membrane</keyword>
<evidence type="ECO:0000313" key="2">
    <source>
        <dbReference type="EMBL" id="ABX81536.1"/>
    </source>
</evidence>
<dbReference type="AlphaFoldDB" id="A9NGQ6"/>
<feature type="transmembrane region" description="Helical" evidence="1">
    <location>
        <begin position="62"/>
        <end position="81"/>
    </location>
</feature>
<dbReference type="KEGG" id="acl:ACL_0923"/>
<organism evidence="2 3">
    <name type="scientific">Acholeplasma laidlawii (strain PG-8A)</name>
    <dbReference type="NCBI Taxonomy" id="441768"/>
    <lineage>
        <taxon>Bacteria</taxon>
        <taxon>Bacillati</taxon>
        <taxon>Mycoplasmatota</taxon>
        <taxon>Mollicutes</taxon>
        <taxon>Acholeplasmatales</taxon>
        <taxon>Acholeplasmataceae</taxon>
        <taxon>Acholeplasma</taxon>
    </lineage>
</organism>
<evidence type="ECO:0000313" key="3">
    <source>
        <dbReference type="Proteomes" id="UP000008558"/>
    </source>
</evidence>
<keyword evidence="3" id="KW-1185">Reference proteome</keyword>
<dbReference type="Proteomes" id="UP000008558">
    <property type="component" value="Chromosome"/>
</dbReference>
<dbReference type="HOGENOM" id="CLU_1682815_0_0_14"/>
<reference evidence="2 3" key="1">
    <citation type="journal article" date="2011" name="J. Bacteriol.">
        <title>Complete genome and proteome of Acholeplasma laidlawii.</title>
        <authorList>
            <person name="Lazarev V.N."/>
            <person name="Levitskii S.A."/>
            <person name="Basovskii Y.I."/>
            <person name="Chukin M.M."/>
            <person name="Akopian T.A."/>
            <person name="Vereshchagin V.V."/>
            <person name="Kostrjukova E.S."/>
            <person name="Kovaleva G.Y."/>
            <person name="Kazanov M.D."/>
            <person name="Malko D.B."/>
            <person name="Vitreschak A.G."/>
            <person name="Sernova N.V."/>
            <person name="Gelfand M.S."/>
            <person name="Demina I.A."/>
            <person name="Serebryakova M.V."/>
            <person name="Galyamina M.A."/>
            <person name="Vtyurin N.N."/>
            <person name="Rogov S.I."/>
            <person name="Alexeev D.G."/>
            <person name="Ladygina V.G."/>
            <person name="Govorun V.M."/>
        </authorList>
    </citation>
    <scope>NUCLEOTIDE SEQUENCE [LARGE SCALE GENOMIC DNA]</scope>
    <source>
        <strain evidence="2 3">PG-8A</strain>
    </source>
</reference>
<evidence type="ECO:0000256" key="1">
    <source>
        <dbReference type="SAM" id="Phobius"/>
    </source>
</evidence>